<accession>A0ABQ4X8A6</accession>
<organism evidence="2 3">
    <name type="scientific">Tanacetum coccineum</name>
    <dbReference type="NCBI Taxonomy" id="301880"/>
    <lineage>
        <taxon>Eukaryota</taxon>
        <taxon>Viridiplantae</taxon>
        <taxon>Streptophyta</taxon>
        <taxon>Embryophyta</taxon>
        <taxon>Tracheophyta</taxon>
        <taxon>Spermatophyta</taxon>
        <taxon>Magnoliopsida</taxon>
        <taxon>eudicotyledons</taxon>
        <taxon>Gunneridae</taxon>
        <taxon>Pentapetalae</taxon>
        <taxon>asterids</taxon>
        <taxon>campanulids</taxon>
        <taxon>Asterales</taxon>
        <taxon>Asteraceae</taxon>
        <taxon>Asteroideae</taxon>
        <taxon>Anthemideae</taxon>
        <taxon>Anthemidinae</taxon>
        <taxon>Tanacetum</taxon>
    </lineage>
</organism>
<feature type="region of interest" description="Disordered" evidence="1">
    <location>
        <begin position="66"/>
        <end position="89"/>
    </location>
</feature>
<reference evidence="2" key="1">
    <citation type="journal article" date="2022" name="Int. J. Mol. Sci.">
        <title>Draft Genome of Tanacetum Coccineum: Genomic Comparison of Closely Related Tanacetum-Family Plants.</title>
        <authorList>
            <person name="Yamashiro T."/>
            <person name="Shiraishi A."/>
            <person name="Nakayama K."/>
            <person name="Satake H."/>
        </authorList>
    </citation>
    <scope>NUCLEOTIDE SEQUENCE</scope>
</reference>
<gene>
    <name evidence="2" type="ORF">Tco_0656126</name>
</gene>
<protein>
    <submittedName>
        <fullName evidence="2">Uncharacterized protein</fullName>
    </submittedName>
</protein>
<reference evidence="2" key="2">
    <citation type="submission" date="2022-01" db="EMBL/GenBank/DDBJ databases">
        <authorList>
            <person name="Yamashiro T."/>
            <person name="Shiraishi A."/>
            <person name="Satake H."/>
            <person name="Nakayama K."/>
        </authorList>
    </citation>
    <scope>NUCLEOTIDE SEQUENCE</scope>
</reference>
<keyword evidence="3" id="KW-1185">Reference proteome</keyword>
<evidence type="ECO:0000313" key="3">
    <source>
        <dbReference type="Proteomes" id="UP001151760"/>
    </source>
</evidence>
<dbReference type="Proteomes" id="UP001151760">
    <property type="component" value="Unassembled WGS sequence"/>
</dbReference>
<comment type="caution">
    <text evidence="2">The sequence shown here is derived from an EMBL/GenBank/DDBJ whole genome shotgun (WGS) entry which is preliminary data.</text>
</comment>
<name>A0ABQ4X8A6_9ASTR</name>
<sequence>MKQILQSKVKQTAETNVEAQILKDLEDLLHLVKTGLVETIDSLVPLDEHFATFQVWGILETDIQENEQKESQKQTNPSTGWKGQSQKSSQMKKIQLEGLKLPNLKLYYKRYQVEGL</sequence>
<evidence type="ECO:0000256" key="1">
    <source>
        <dbReference type="SAM" id="MobiDB-lite"/>
    </source>
</evidence>
<evidence type="ECO:0000313" key="2">
    <source>
        <dbReference type="EMBL" id="GJS61342.1"/>
    </source>
</evidence>
<feature type="compositionally biased region" description="Low complexity" evidence="1">
    <location>
        <begin position="78"/>
        <end position="89"/>
    </location>
</feature>
<proteinExistence type="predicted"/>
<dbReference type="EMBL" id="BQNB010009283">
    <property type="protein sequence ID" value="GJS61342.1"/>
    <property type="molecule type" value="Genomic_DNA"/>
</dbReference>